<dbReference type="CDD" id="cd07346">
    <property type="entry name" value="ABC_6TM_exporters"/>
    <property type="match status" value="1"/>
</dbReference>
<dbReference type="HOGENOM" id="CLU_070303_0_0_5"/>
<evidence type="ECO:0000256" key="1">
    <source>
        <dbReference type="ARBA" id="ARBA00004651"/>
    </source>
</evidence>
<comment type="subcellular location">
    <subcellularLocation>
        <location evidence="1">Cell membrane</location>
        <topology evidence="1">Multi-pass membrane protein</topology>
    </subcellularLocation>
</comment>
<protein>
    <recommendedName>
        <fullName evidence="6">ABC transmembrane type-1 domain-containing protein</fullName>
    </recommendedName>
</protein>
<dbReference type="EMBL" id="JH660647">
    <property type="protein sequence ID" value="EIM26147.1"/>
    <property type="molecule type" value="Genomic_DNA"/>
</dbReference>
<dbReference type="GO" id="GO:0005524">
    <property type="term" value="F:ATP binding"/>
    <property type="evidence" value="ECO:0007669"/>
    <property type="project" value="InterPro"/>
</dbReference>
<evidence type="ECO:0000256" key="5">
    <source>
        <dbReference type="SAM" id="Phobius"/>
    </source>
</evidence>
<dbReference type="InterPro" id="IPR011527">
    <property type="entry name" value="ABC1_TM_dom"/>
</dbReference>
<feature type="transmembrane region" description="Helical" evidence="5">
    <location>
        <begin position="45"/>
        <end position="63"/>
    </location>
</feature>
<feature type="transmembrane region" description="Helical" evidence="5">
    <location>
        <begin position="175"/>
        <end position="201"/>
    </location>
</feature>
<evidence type="ECO:0000256" key="2">
    <source>
        <dbReference type="ARBA" id="ARBA00022692"/>
    </source>
</evidence>
<sequence length="340" mass="37531">MGRNRSQSEPQASHWRWRRSTSPNVENIGETPFGLFDFIIRASGWHQLGLALLSGLTFATAVVPLELQRRIINDTLRSHSARDIATLAGIYVAIALAGGVIKLIMNLYRSWVGESAVLHLRSSLLADLVELETEHQPMRDGIKVSLIMDEADPIGGFVGSCISEPLLQGGILVSVFGYLIHLQPLLASVTLLVFSPQLVFVPLMQQAINRRVSARIGALRQISIGIMGGYRHNSSPSLRESALVEIVFSLNMGVYKLKFSMNFLMNFMHQLGICAILTIGGYWVIHGKTEVGTIVAFLSGLNQINDPWGDLVNWFRDLQVTQTKYRRIVGAVLDLQAKGA</sequence>
<organism evidence="7 8">
    <name type="scientific">Microvirga lotononidis</name>
    <dbReference type="NCBI Taxonomy" id="864069"/>
    <lineage>
        <taxon>Bacteria</taxon>
        <taxon>Pseudomonadati</taxon>
        <taxon>Pseudomonadota</taxon>
        <taxon>Alphaproteobacteria</taxon>
        <taxon>Hyphomicrobiales</taxon>
        <taxon>Methylobacteriaceae</taxon>
        <taxon>Microvirga</taxon>
    </lineage>
</organism>
<dbReference type="PROSITE" id="PS50929">
    <property type="entry name" value="ABC_TM1F"/>
    <property type="match status" value="1"/>
</dbReference>
<dbReference type="Pfam" id="PF00664">
    <property type="entry name" value="ABC_membrane"/>
    <property type="match status" value="1"/>
</dbReference>
<feature type="domain" description="ABC transmembrane type-1" evidence="6">
    <location>
        <begin position="48"/>
        <end position="319"/>
    </location>
</feature>
<dbReference type="GO" id="GO:0140359">
    <property type="term" value="F:ABC-type transporter activity"/>
    <property type="evidence" value="ECO:0007669"/>
    <property type="project" value="InterPro"/>
</dbReference>
<evidence type="ECO:0000313" key="8">
    <source>
        <dbReference type="Proteomes" id="UP000003947"/>
    </source>
</evidence>
<keyword evidence="3 5" id="KW-1133">Transmembrane helix</keyword>
<keyword evidence="4 5" id="KW-0472">Membrane</keyword>
<dbReference type="OrthoDB" id="9760920at2"/>
<feature type="transmembrane region" description="Helical" evidence="5">
    <location>
        <begin position="263"/>
        <end position="285"/>
    </location>
</feature>
<evidence type="ECO:0000313" key="7">
    <source>
        <dbReference type="EMBL" id="EIM26147.1"/>
    </source>
</evidence>
<evidence type="ECO:0000256" key="3">
    <source>
        <dbReference type="ARBA" id="ARBA00022989"/>
    </source>
</evidence>
<dbReference type="AlphaFoldDB" id="I4YQA5"/>
<evidence type="ECO:0000259" key="6">
    <source>
        <dbReference type="PROSITE" id="PS50929"/>
    </source>
</evidence>
<name>I4YQA5_9HYPH</name>
<dbReference type="eggNOG" id="COG1132">
    <property type="taxonomic scope" value="Bacteria"/>
</dbReference>
<keyword evidence="8" id="KW-1185">Reference proteome</keyword>
<gene>
    <name evidence="7" type="ORF">MicloDRAFT_00068810</name>
</gene>
<dbReference type="Proteomes" id="UP000003947">
    <property type="component" value="Unassembled WGS sequence"/>
</dbReference>
<keyword evidence="2 5" id="KW-0812">Transmembrane</keyword>
<accession>I4YQA5</accession>
<dbReference type="Gene3D" id="1.20.1560.10">
    <property type="entry name" value="ABC transporter type 1, transmembrane domain"/>
    <property type="match status" value="1"/>
</dbReference>
<feature type="transmembrane region" description="Helical" evidence="5">
    <location>
        <begin position="84"/>
        <end position="105"/>
    </location>
</feature>
<proteinExistence type="predicted"/>
<reference evidence="7 8" key="1">
    <citation type="submission" date="2012-02" db="EMBL/GenBank/DDBJ databases">
        <title>Improved High-Quality Draft sequence of Microvirga sp. WSM3557.</title>
        <authorList>
            <consortium name="US DOE Joint Genome Institute"/>
            <person name="Lucas S."/>
            <person name="Han J."/>
            <person name="Lapidus A."/>
            <person name="Cheng J.-F."/>
            <person name="Goodwin L."/>
            <person name="Pitluck S."/>
            <person name="Peters L."/>
            <person name="Zhang X."/>
            <person name="Detter J.C."/>
            <person name="Han C."/>
            <person name="Tapia R."/>
            <person name="Land M."/>
            <person name="Hauser L."/>
            <person name="Kyrpides N."/>
            <person name="Ivanova N."/>
            <person name="Pagani I."/>
            <person name="Brau L."/>
            <person name="Yates R."/>
            <person name="O'Hara G."/>
            <person name="Rui T."/>
            <person name="Howieson J."/>
            <person name="Reeve W."/>
            <person name="Woyke T."/>
        </authorList>
    </citation>
    <scope>NUCLEOTIDE SEQUENCE [LARGE SCALE GENOMIC DNA]</scope>
    <source>
        <strain evidence="7 8">WSM3557</strain>
    </source>
</reference>
<dbReference type="PATRIC" id="fig|864069.3.peg.7355"/>
<dbReference type="STRING" id="864069.MicloDRAFT_00068810"/>
<evidence type="ECO:0000256" key="4">
    <source>
        <dbReference type="ARBA" id="ARBA00023136"/>
    </source>
</evidence>
<dbReference type="InterPro" id="IPR036640">
    <property type="entry name" value="ABC1_TM_sf"/>
</dbReference>
<dbReference type="GO" id="GO:0005886">
    <property type="term" value="C:plasma membrane"/>
    <property type="evidence" value="ECO:0007669"/>
    <property type="project" value="UniProtKB-SubCell"/>
</dbReference>
<dbReference type="SUPFAM" id="SSF90123">
    <property type="entry name" value="ABC transporter transmembrane region"/>
    <property type="match status" value="1"/>
</dbReference>